<dbReference type="AlphaFoldDB" id="A0A1S2PFE2"/>
<dbReference type="RefSeq" id="WP_071385720.1">
    <property type="nucleotide sequence ID" value="NZ_MLYO01000081.1"/>
</dbReference>
<organism evidence="2 3">
    <name type="scientific">Streptomyces monashensis</name>
    <dbReference type="NCBI Taxonomy" id="1678012"/>
    <lineage>
        <taxon>Bacteria</taxon>
        <taxon>Bacillati</taxon>
        <taxon>Actinomycetota</taxon>
        <taxon>Actinomycetes</taxon>
        <taxon>Kitasatosporales</taxon>
        <taxon>Streptomycetaceae</taxon>
        <taxon>Streptomyces</taxon>
    </lineage>
</organism>
<reference evidence="2 3" key="1">
    <citation type="submission" date="2016-10" db="EMBL/GenBank/DDBJ databases">
        <title>Genome sequence of Streptomyces sp. MUSC 1.</title>
        <authorList>
            <person name="Lee L.-H."/>
            <person name="Ser H.-L."/>
            <person name="Law J.W.-F."/>
        </authorList>
    </citation>
    <scope>NUCLEOTIDE SEQUENCE [LARGE SCALE GENOMIC DNA]</scope>
    <source>
        <strain evidence="2 3">MUSC 1</strain>
    </source>
</reference>
<dbReference type="SUPFAM" id="SSF46785">
    <property type="entry name" value="Winged helix' DNA-binding domain"/>
    <property type="match status" value="1"/>
</dbReference>
<gene>
    <name evidence="2" type="ORF">BIV23_38955</name>
</gene>
<accession>A0A1S2PFE2</accession>
<dbReference type="PRINTS" id="PR00778">
    <property type="entry name" value="HTHARSR"/>
</dbReference>
<proteinExistence type="predicted"/>
<feature type="domain" description="HTH arsR-type" evidence="1">
    <location>
        <begin position="5"/>
        <end position="98"/>
    </location>
</feature>
<evidence type="ECO:0000259" key="1">
    <source>
        <dbReference type="PROSITE" id="PS50987"/>
    </source>
</evidence>
<dbReference type="OrthoDB" id="4471357at2"/>
<dbReference type="Proteomes" id="UP000179642">
    <property type="component" value="Unassembled WGS sequence"/>
</dbReference>
<dbReference type="EMBL" id="MLYO01000081">
    <property type="protein sequence ID" value="OIJ92326.1"/>
    <property type="molecule type" value="Genomic_DNA"/>
</dbReference>
<dbReference type="InterPro" id="IPR036390">
    <property type="entry name" value="WH_DNA-bd_sf"/>
</dbReference>
<dbReference type="Gene3D" id="1.10.10.10">
    <property type="entry name" value="Winged helix-like DNA-binding domain superfamily/Winged helix DNA-binding domain"/>
    <property type="match status" value="1"/>
</dbReference>
<sequence>MIPHHPTRDQIRIENVLSSLGHPMRLAVARALATGGEQNCGSILEGVSKSTMTHHWRVLRDSGVIWQRPSGRENLLSLRREDLDIRYPGLLDAILAGAGTDERSGSPASA</sequence>
<dbReference type="SMART" id="SM00418">
    <property type="entry name" value="HTH_ARSR"/>
    <property type="match status" value="1"/>
</dbReference>
<protein>
    <submittedName>
        <fullName evidence="2">Transcriptional regulator</fullName>
    </submittedName>
</protein>
<dbReference type="InterPro" id="IPR001845">
    <property type="entry name" value="HTH_ArsR_DNA-bd_dom"/>
</dbReference>
<comment type="caution">
    <text evidence="2">The sequence shown here is derived from an EMBL/GenBank/DDBJ whole genome shotgun (WGS) entry which is preliminary data.</text>
</comment>
<dbReference type="PROSITE" id="PS50987">
    <property type="entry name" value="HTH_ARSR_2"/>
    <property type="match status" value="1"/>
</dbReference>
<keyword evidence="3" id="KW-1185">Reference proteome</keyword>
<dbReference type="GO" id="GO:0003700">
    <property type="term" value="F:DNA-binding transcription factor activity"/>
    <property type="evidence" value="ECO:0007669"/>
    <property type="project" value="InterPro"/>
</dbReference>
<evidence type="ECO:0000313" key="2">
    <source>
        <dbReference type="EMBL" id="OIJ92326.1"/>
    </source>
</evidence>
<name>A0A1S2PFE2_9ACTN</name>
<dbReference type="CDD" id="cd00090">
    <property type="entry name" value="HTH_ARSR"/>
    <property type="match status" value="1"/>
</dbReference>
<dbReference type="InterPro" id="IPR036388">
    <property type="entry name" value="WH-like_DNA-bd_sf"/>
</dbReference>
<dbReference type="InterPro" id="IPR011991">
    <property type="entry name" value="ArsR-like_HTH"/>
</dbReference>
<evidence type="ECO:0000313" key="3">
    <source>
        <dbReference type="Proteomes" id="UP000179642"/>
    </source>
</evidence>
<dbReference type="Pfam" id="PF12840">
    <property type="entry name" value="HTH_20"/>
    <property type="match status" value="1"/>
</dbReference>